<evidence type="ECO:0000256" key="1">
    <source>
        <dbReference type="ARBA" id="ARBA00004651"/>
    </source>
</evidence>
<sequence>MPEALGSVIGTPWIYALIALSVLLDVFLPVLPSGVLVIAAATAVAGTTAAEAAQSATHFPEMLLLVLCAAAASVLGDLAVYRLAWRGGARLDRAIARSRKLTTAQEHLGHALVRGGGALVVLARFAPAGRSVVSLTAGAAHRRAKDFVPWSALAGLTWAAYTVSLGYLGSRWLDTAWVGTAISVLALFAAGSLAAFVIRRKPAPAPAPTN</sequence>
<name>A0A345XTF0_9ACTN</name>
<protein>
    <recommendedName>
        <fullName evidence="8">VTT domain-containing protein</fullName>
    </recommendedName>
</protein>
<feature type="transmembrane region" description="Helical" evidence="7">
    <location>
        <begin position="12"/>
        <end position="28"/>
    </location>
</feature>
<feature type="domain" description="VTT" evidence="8">
    <location>
        <begin position="42"/>
        <end position="167"/>
    </location>
</feature>
<evidence type="ECO:0000256" key="4">
    <source>
        <dbReference type="ARBA" id="ARBA00022692"/>
    </source>
</evidence>
<feature type="transmembrane region" description="Helical" evidence="7">
    <location>
        <begin position="147"/>
        <end position="169"/>
    </location>
</feature>
<evidence type="ECO:0000313" key="10">
    <source>
        <dbReference type="Proteomes" id="UP000254425"/>
    </source>
</evidence>
<dbReference type="PANTHER" id="PTHR30353">
    <property type="entry name" value="INNER MEMBRANE PROTEIN DEDA-RELATED"/>
    <property type="match status" value="1"/>
</dbReference>
<comment type="subcellular location">
    <subcellularLocation>
        <location evidence="1 7">Cell membrane</location>
        <topology evidence="1 7">Multi-pass membrane protein</topology>
    </subcellularLocation>
</comment>
<evidence type="ECO:0000259" key="8">
    <source>
        <dbReference type="Pfam" id="PF09335"/>
    </source>
</evidence>
<evidence type="ECO:0000313" key="9">
    <source>
        <dbReference type="EMBL" id="AXK34916.1"/>
    </source>
</evidence>
<dbReference type="Proteomes" id="UP000254425">
    <property type="component" value="Chromosome"/>
</dbReference>
<dbReference type="EMBL" id="CP031320">
    <property type="protein sequence ID" value="AXK34916.1"/>
    <property type="molecule type" value="Genomic_DNA"/>
</dbReference>
<dbReference type="KEGG" id="sarm:DVA86_21990"/>
<dbReference type="InterPro" id="IPR032816">
    <property type="entry name" value="VTT_dom"/>
</dbReference>
<keyword evidence="3 7" id="KW-1003">Cell membrane</keyword>
<dbReference type="PANTHER" id="PTHR30353:SF0">
    <property type="entry name" value="TRANSMEMBRANE PROTEIN"/>
    <property type="match status" value="1"/>
</dbReference>
<dbReference type="AlphaFoldDB" id="A0A345XTF0"/>
<dbReference type="Pfam" id="PF09335">
    <property type="entry name" value="VTT_dom"/>
    <property type="match status" value="1"/>
</dbReference>
<gene>
    <name evidence="9" type="ORF">DVA86_21990</name>
</gene>
<reference evidence="9 10" key="1">
    <citation type="submission" date="2018-07" db="EMBL/GenBank/DDBJ databases">
        <title>Draft genome of the type strain Streptomyces armeniacus ATCC 15676.</title>
        <authorList>
            <person name="Labana P."/>
            <person name="Gosse J.T."/>
            <person name="Boddy C.N."/>
        </authorList>
    </citation>
    <scope>NUCLEOTIDE SEQUENCE [LARGE SCALE GENOMIC DNA]</scope>
    <source>
        <strain evidence="9 10">ATCC 15676</strain>
    </source>
</reference>
<dbReference type="InterPro" id="IPR032818">
    <property type="entry name" value="DedA-like"/>
</dbReference>
<feature type="transmembrane region" description="Helical" evidence="7">
    <location>
        <begin position="175"/>
        <end position="198"/>
    </location>
</feature>
<feature type="transmembrane region" description="Helical" evidence="7">
    <location>
        <begin position="62"/>
        <end position="84"/>
    </location>
</feature>
<comment type="similarity">
    <text evidence="2 7">Belongs to the DedA family.</text>
</comment>
<dbReference type="GO" id="GO:0005886">
    <property type="term" value="C:plasma membrane"/>
    <property type="evidence" value="ECO:0007669"/>
    <property type="project" value="UniProtKB-SubCell"/>
</dbReference>
<keyword evidence="10" id="KW-1185">Reference proteome</keyword>
<keyword evidence="5 7" id="KW-1133">Transmembrane helix</keyword>
<evidence type="ECO:0000256" key="3">
    <source>
        <dbReference type="ARBA" id="ARBA00022475"/>
    </source>
</evidence>
<evidence type="ECO:0000256" key="5">
    <source>
        <dbReference type="ARBA" id="ARBA00022989"/>
    </source>
</evidence>
<proteinExistence type="inferred from homology"/>
<feature type="transmembrane region" description="Helical" evidence="7">
    <location>
        <begin position="35"/>
        <end position="56"/>
    </location>
</feature>
<evidence type="ECO:0000256" key="2">
    <source>
        <dbReference type="ARBA" id="ARBA00010792"/>
    </source>
</evidence>
<evidence type="ECO:0000256" key="6">
    <source>
        <dbReference type="ARBA" id="ARBA00023136"/>
    </source>
</evidence>
<keyword evidence="6 7" id="KW-0472">Membrane</keyword>
<accession>A0A345XTF0</accession>
<keyword evidence="4 7" id="KW-0812">Transmembrane</keyword>
<evidence type="ECO:0000256" key="7">
    <source>
        <dbReference type="RuleBase" id="RU367016"/>
    </source>
</evidence>
<organism evidence="9 10">
    <name type="scientific">Streptomyces armeniacus</name>
    <dbReference type="NCBI Taxonomy" id="83291"/>
    <lineage>
        <taxon>Bacteria</taxon>
        <taxon>Bacillati</taxon>
        <taxon>Actinomycetota</taxon>
        <taxon>Actinomycetes</taxon>
        <taxon>Kitasatosporales</taxon>
        <taxon>Streptomycetaceae</taxon>
        <taxon>Streptomyces</taxon>
    </lineage>
</organism>